<feature type="transmembrane region" description="Helical" evidence="9">
    <location>
        <begin position="64"/>
        <end position="88"/>
    </location>
</feature>
<feature type="transmembrane region" description="Helical" evidence="9">
    <location>
        <begin position="100"/>
        <end position="123"/>
    </location>
</feature>
<evidence type="ECO:0000256" key="9">
    <source>
        <dbReference type="SAM" id="Phobius"/>
    </source>
</evidence>
<evidence type="ECO:0000256" key="7">
    <source>
        <dbReference type="ARBA" id="ARBA00023136"/>
    </source>
</evidence>
<dbReference type="Proteomes" id="UP000239867">
    <property type="component" value="Chromosome"/>
</dbReference>
<keyword evidence="2" id="KW-1003">Cell membrane</keyword>
<dbReference type="OrthoDB" id="2052888at2"/>
<dbReference type="AlphaFoldDB" id="A0A2L1GPF5"/>
<evidence type="ECO:0000256" key="1">
    <source>
        <dbReference type="ARBA" id="ARBA00004651"/>
    </source>
</evidence>
<feature type="transmembrane region" description="Helical" evidence="9">
    <location>
        <begin position="135"/>
        <end position="156"/>
    </location>
</feature>
<accession>A0A2L1GPF5</accession>
<dbReference type="KEGG" id="deo:CAY53_08540"/>
<dbReference type="RefSeq" id="WP_104936760.1">
    <property type="nucleotide sequence ID" value="NZ_CP021255.1"/>
</dbReference>
<evidence type="ECO:0000256" key="8">
    <source>
        <dbReference type="SAM" id="MobiDB-lite"/>
    </source>
</evidence>
<evidence type="ECO:0000313" key="10">
    <source>
        <dbReference type="EMBL" id="AVD71507.1"/>
    </source>
</evidence>
<comment type="subcellular location">
    <subcellularLocation>
        <location evidence="1">Cell membrane</location>
        <topology evidence="1">Multi-pass membrane protein</topology>
    </subcellularLocation>
</comment>
<evidence type="ECO:0000256" key="3">
    <source>
        <dbReference type="ARBA" id="ARBA00022670"/>
    </source>
</evidence>
<feature type="transmembrane region" description="Helical" evidence="9">
    <location>
        <begin position="33"/>
        <end position="52"/>
    </location>
</feature>
<keyword evidence="11" id="KW-1185">Reference proteome</keyword>
<dbReference type="GO" id="GO:0005886">
    <property type="term" value="C:plasma membrane"/>
    <property type="evidence" value="ECO:0007669"/>
    <property type="project" value="UniProtKB-SubCell"/>
</dbReference>
<dbReference type="GO" id="GO:0008233">
    <property type="term" value="F:peptidase activity"/>
    <property type="evidence" value="ECO:0007669"/>
    <property type="project" value="UniProtKB-KW"/>
</dbReference>
<proteinExistence type="predicted"/>
<gene>
    <name evidence="10" type="ORF">CAY53_08540</name>
</gene>
<evidence type="ECO:0000313" key="11">
    <source>
        <dbReference type="Proteomes" id="UP000239867"/>
    </source>
</evidence>
<dbReference type="NCBIfam" id="TIGR04287">
    <property type="entry name" value="exosort_XrtK"/>
    <property type="match status" value="1"/>
</dbReference>
<feature type="transmembrane region" description="Helical" evidence="9">
    <location>
        <begin position="209"/>
        <end position="228"/>
    </location>
</feature>
<reference evidence="10" key="1">
    <citation type="submission" date="2017-05" db="EMBL/GenBank/DDBJ databases">
        <authorList>
            <person name="Song R."/>
            <person name="Chenine A.L."/>
            <person name="Ruprecht R.M."/>
        </authorList>
    </citation>
    <scope>NUCLEOTIDE SEQUENCE</scope>
    <source>
        <strain evidence="10">ORNL</strain>
    </source>
</reference>
<keyword evidence="3" id="KW-0645">Protease</keyword>
<keyword evidence="5" id="KW-0378">Hydrolase</keyword>
<keyword evidence="7 9" id="KW-0472">Membrane</keyword>
<evidence type="ECO:0000256" key="2">
    <source>
        <dbReference type="ARBA" id="ARBA00022475"/>
    </source>
</evidence>
<name>A0A2L1GPF5_9BACT</name>
<evidence type="ECO:0000256" key="6">
    <source>
        <dbReference type="ARBA" id="ARBA00022989"/>
    </source>
</evidence>
<feature type="transmembrane region" description="Helical" evidence="9">
    <location>
        <begin position="240"/>
        <end position="261"/>
    </location>
</feature>
<protein>
    <submittedName>
        <fullName evidence="10">Exosortase K</fullName>
    </submittedName>
</protein>
<feature type="region of interest" description="Disordered" evidence="8">
    <location>
        <begin position="1"/>
        <end position="28"/>
    </location>
</feature>
<evidence type="ECO:0000256" key="5">
    <source>
        <dbReference type="ARBA" id="ARBA00022801"/>
    </source>
</evidence>
<organism evidence="10 11">
    <name type="scientific">Desulfobulbus oralis</name>
    <dbReference type="NCBI Taxonomy" id="1986146"/>
    <lineage>
        <taxon>Bacteria</taxon>
        <taxon>Pseudomonadati</taxon>
        <taxon>Thermodesulfobacteriota</taxon>
        <taxon>Desulfobulbia</taxon>
        <taxon>Desulfobulbales</taxon>
        <taxon>Desulfobulbaceae</taxon>
        <taxon>Desulfobulbus</taxon>
    </lineage>
</organism>
<evidence type="ECO:0000256" key="4">
    <source>
        <dbReference type="ARBA" id="ARBA00022692"/>
    </source>
</evidence>
<dbReference type="EMBL" id="CP021255">
    <property type="protein sequence ID" value="AVD71507.1"/>
    <property type="molecule type" value="Genomic_DNA"/>
</dbReference>
<feature type="transmembrane region" description="Helical" evidence="9">
    <location>
        <begin position="176"/>
        <end position="197"/>
    </location>
</feature>
<reference evidence="10" key="2">
    <citation type="journal article" date="2018" name="MBio">
        <title>Insights into the evolution of host association through the isolation and characterization of a novel human periodontal pathobiont, Desulfobulbus oralis.</title>
        <authorList>
            <person name="Cross K.L."/>
            <person name="Chirania P."/>
            <person name="Xiong W."/>
            <person name="Beall C.J."/>
            <person name="Elkins J.G."/>
            <person name="Giannone R.J."/>
            <person name="Griffen A.L."/>
            <person name="Guss A.M."/>
            <person name="Hettich R.L."/>
            <person name="Joshi S.S."/>
            <person name="Mokrzan E.M."/>
            <person name="Martin R.K."/>
            <person name="Zhulin I.B."/>
            <person name="Leys E.J."/>
            <person name="Podar M."/>
        </authorList>
    </citation>
    <scope>NUCLEOTIDE SEQUENCE [LARGE SCALE GENOMIC DNA]</scope>
    <source>
        <strain evidence="10">ORNL</strain>
    </source>
</reference>
<dbReference type="InterPro" id="IPR027551">
    <property type="entry name" value="Exosort_XrtK"/>
</dbReference>
<sequence>MAEPRCSAAATSSCHPGAGDRPSVPGPGRQAPGAPLFAAALHLTALGLAWALKLYYSRAGADELFWILAPLARLAGLLCGLEFTWAPGAGFVHQARGICIAPACAGVNFLILCFVALHLVFTGAGRLLAPGWRTVLVWAALAPLACTTALLVNALRVAGSVFLYEAAIYSDRFTPALAHELFGICLYLGALMALCAAAKGLLARPGQGVPVLTIACGSYLGMTVLLPLCNGAALRYGSRFLLHAALVSAGLLALAALALAVRQGRKAVWAGKGIRIRRCRMHRHRS</sequence>
<keyword evidence="6 9" id="KW-1133">Transmembrane helix</keyword>
<dbReference type="NCBIfam" id="TIGR04178">
    <property type="entry name" value="exo_archaeo"/>
    <property type="match status" value="1"/>
</dbReference>
<dbReference type="InterPro" id="IPR026392">
    <property type="entry name" value="Exo/Archaeosortase_dom"/>
</dbReference>
<dbReference type="GO" id="GO:0006508">
    <property type="term" value="P:proteolysis"/>
    <property type="evidence" value="ECO:0007669"/>
    <property type="project" value="UniProtKB-KW"/>
</dbReference>
<keyword evidence="4 9" id="KW-0812">Transmembrane</keyword>